<evidence type="ECO:0000313" key="3">
    <source>
        <dbReference type="EMBL" id="WWA46457.1"/>
    </source>
</evidence>
<dbReference type="InterPro" id="IPR047216">
    <property type="entry name" value="Endonuclease_DUF559_bact"/>
</dbReference>
<dbReference type="InterPro" id="IPR011335">
    <property type="entry name" value="Restrct_endonuc-II-like"/>
</dbReference>
<dbReference type="RefSeq" id="WP_338445356.1">
    <property type="nucleotide sequence ID" value="NZ_CP144918.1"/>
</dbReference>
<dbReference type="Proteomes" id="UP001335183">
    <property type="component" value="Chromosome"/>
</dbReference>
<evidence type="ECO:0000256" key="1">
    <source>
        <dbReference type="SAM" id="MobiDB-lite"/>
    </source>
</evidence>
<reference evidence="3 4" key="1">
    <citation type="submission" date="2024-02" db="EMBL/GenBank/DDBJ databases">
        <title>The whole genome sequence of five bacterial samples isolated from Abu Dhabi Sabkha-shore region.</title>
        <authorList>
            <person name="Sudalaimuthuasari N."/>
            <person name="Sarfraz B."/>
            <person name="Tuyisabe J.D."/>
            <person name="Mugisha Ntwali L.D.M."/>
            <person name="Ali A.I.A.A."/>
            <person name="Almansoori S.Z.A."/>
            <person name="Alajami H.S.A."/>
            <person name="Almeqbaali A.A.S."/>
            <person name="Kundu B."/>
            <person name="Saeed E.E."/>
            <person name="Sukumarinath V."/>
            <person name="Mishra A.K."/>
            <person name="Hazzouri K.M."/>
            <person name="Almaskari R."/>
            <person name="Sharma A.K."/>
            <person name="Amiri K.M.A."/>
        </authorList>
    </citation>
    <scope>NUCLEOTIDE SEQUENCE [LARGE SCALE GENOMIC DNA]</scope>
    <source>
        <strain evidence="4">kcgeb_sd</strain>
    </source>
</reference>
<name>A0ABZ2D3V9_9SPHN</name>
<evidence type="ECO:0000259" key="2">
    <source>
        <dbReference type="Pfam" id="PF04480"/>
    </source>
</evidence>
<dbReference type="EMBL" id="CP144918">
    <property type="protein sequence ID" value="WWA46457.1"/>
    <property type="molecule type" value="Genomic_DNA"/>
</dbReference>
<keyword evidence="4" id="KW-1185">Reference proteome</keyword>
<feature type="domain" description="DUF559" evidence="2">
    <location>
        <begin position="1"/>
        <end position="98"/>
    </location>
</feature>
<dbReference type="Gene3D" id="3.40.960.10">
    <property type="entry name" value="VSR Endonuclease"/>
    <property type="match status" value="1"/>
</dbReference>
<dbReference type="InterPro" id="IPR007569">
    <property type="entry name" value="DUF559"/>
</dbReference>
<dbReference type="PANTHER" id="PTHR38590:SF1">
    <property type="entry name" value="BLL0828 PROTEIN"/>
    <property type="match status" value="1"/>
</dbReference>
<dbReference type="PANTHER" id="PTHR38590">
    <property type="entry name" value="BLL0828 PROTEIN"/>
    <property type="match status" value="1"/>
</dbReference>
<dbReference type="Pfam" id="PF04480">
    <property type="entry name" value="DUF559"/>
    <property type="match status" value="1"/>
</dbReference>
<sequence length="139" mass="15531">MRKDMPEPALPLWSEWRAGRFRGVKFRREKVIEGFIADFAANDPKLVIEIDGDTHAIQAGYDAKRTRMLEDRGYRVIRFANSDVTTNMEGVLEHLGEVIDELHSPPLPTLSPEGERALNGATDSLSPSGERVGERGAQE</sequence>
<proteinExistence type="predicted"/>
<feature type="region of interest" description="Disordered" evidence="1">
    <location>
        <begin position="103"/>
        <end position="139"/>
    </location>
</feature>
<dbReference type="SUPFAM" id="SSF52980">
    <property type="entry name" value="Restriction endonuclease-like"/>
    <property type="match status" value="1"/>
</dbReference>
<evidence type="ECO:0000313" key="4">
    <source>
        <dbReference type="Proteomes" id="UP001335183"/>
    </source>
</evidence>
<protein>
    <submittedName>
        <fullName evidence="3">DUF559 domain-containing protein</fullName>
    </submittedName>
</protein>
<gene>
    <name evidence="3" type="ORF">V5F89_09190</name>
</gene>
<dbReference type="CDD" id="cd01038">
    <property type="entry name" value="Endonuclease_DUF559"/>
    <property type="match status" value="1"/>
</dbReference>
<organism evidence="3 4">
    <name type="scientific">Pelagerythrobacter marensis</name>
    <dbReference type="NCBI Taxonomy" id="543877"/>
    <lineage>
        <taxon>Bacteria</taxon>
        <taxon>Pseudomonadati</taxon>
        <taxon>Pseudomonadota</taxon>
        <taxon>Alphaproteobacteria</taxon>
        <taxon>Sphingomonadales</taxon>
        <taxon>Erythrobacteraceae</taxon>
        <taxon>Pelagerythrobacter</taxon>
    </lineage>
</organism>
<accession>A0ABZ2D3V9</accession>